<dbReference type="EMBL" id="JAOPGA020000599">
    <property type="protein sequence ID" value="KAL0479769.1"/>
    <property type="molecule type" value="Genomic_DNA"/>
</dbReference>
<proteinExistence type="predicted"/>
<accession>A0AAW2YRT1</accession>
<name>A0AAW2YRT1_9EUKA</name>
<dbReference type="Proteomes" id="UP001431209">
    <property type="component" value="Unassembled WGS sequence"/>
</dbReference>
<reference evidence="2 3" key="1">
    <citation type="submission" date="2024-03" db="EMBL/GenBank/DDBJ databases">
        <title>The Acrasis kona genome and developmental transcriptomes reveal deep origins of eukaryotic multicellular pathways.</title>
        <authorList>
            <person name="Sheikh S."/>
            <person name="Fu C.-J."/>
            <person name="Brown M.W."/>
            <person name="Baldauf S.L."/>
        </authorList>
    </citation>
    <scope>NUCLEOTIDE SEQUENCE [LARGE SCALE GENOMIC DNA]</scope>
    <source>
        <strain evidence="2 3">ATCC MYA-3509</strain>
    </source>
</reference>
<protein>
    <submittedName>
        <fullName evidence="2">ThiI</fullName>
    </submittedName>
</protein>
<feature type="compositionally biased region" description="Basic and acidic residues" evidence="1">
    <location>
        <begin position="49"/>
        <end position="60"/>
    </location>
</feature>
<evidence type="ECO:0000313" key="3">
    <source>
        <dbReference type="Proteomes" id="UP001431209"/>
    </source>
</evidence>
<comment type="caution">
    <text evidence="2">The sequence shown here is derived from an EMBL/GenBank/DDBJ whole genome shotgun (WGS) entry which is preliminary data.</text>
</comment>
<sequence>MSDHSSDDDVLNTSIDKYQAVQKPTENKYSATFKRSRGKDENSNPSKRKKEDDSNINSTEKDIKIKPVDYSIYALAERVKTKKKKTREEIMASVKLEGLKPENITSYLPDMFSFKEWLLFVKCLEDKYKTKSYITSNDLNHIETFWMESMREAKTKITTRVCTNIQNKWKESAFSLHDEDADWSLINTAHSRLTKLLINHERTPTVDMNKILELKARTDKRTKEDEARKEREEREWNNLNTQTDLVQLKYFINRYGPIKGKETYSDWKGADSFAKNTEMVASGVVKSGKAVEDTKVRSEQVRSTNDDDDDEEDIFEMKLV</sequence>
<feature type="region of interest" description="Disordered" evidence="1">
    <location>
        <begin position="284"/>
        <end position="320"/>
    </location>
</feature>
<feature type="region of interest" description="Disordered" evidence="1">
    <location>
        <begin position="1"/>
        <end position="60"/>
    </location>
</feature>
<dbReference type="AlphaFoldDB" id="A0AAW2YRT1"/>
<organism evidence="2 3">
    <name type="scientific">Acrasis kona</name>
    <dbReference type="NCBI Taxonomy" id="1008807"/>
    <lineage>
        <taxon>Eukaryota</taxon>
        <taxon>Discoba</taxon>
        <taxon>Heterolobosea</taxon>
        <taxon>Tetramitia</taxon>
        <taxon>Eutetramitia</taxon>
        <taxon>Acrasidae</taxon>
        <taxon>Acrasis</taxon>
    </lineage>
</organism>
<feature type="compositionally biased region" description="Polar residues" evidence="1">
    <location>
        <begin position="11"/>
        <end position="30"/>
    </location>
</feature>
<evidence type="ECO:0000256" key="1">
    <source>
        <dbReference type="SAM" id="MobiDB-lite"/>
    </source>
</evidence>
<keyword evidence="3" id="KW-1185">Reference proteome</keyword>
<gene>
    <name evidence="2" type="ORF">AKO1_000727</name>
</gene>
<feature type="compositionally biased region" description="Basic and acidic residues" evidence="1">
    <location>
        <begin position="289"/>
        <end position="300"/>
    </location>
</feature>
<evidence type="ECO:0000313" key="2">
    <source>
        <dbReference type="EMBL" id="KAL0479769.1"/>
    </source>
</evidence>